<feature type="compositionally biased region" description="Basic and acidic residues" evidence="1">
    <location>
        <begin position="58"/>
        <end position="69"/>
    </location>
</feature>
<dbReference type="AlphaFoldDB" id="A0A645DRZ7"/>
<feature type="compositionally biased region" description="Basic and acidic residues" evidence="1">
    <location>
        <begin position="22"/>
        <end position="37"/>
    </location>
</feature>
<protein>
    <submittedName>
        <fullName evidence="2">Uncharacterized protein</fullName>
    </submittedName>
</protein>
<organism evidence="2">
    <name type="scientific">bioreactor metagenome</name>
    <dbReference type="NCBI Taxonomy" id="1076179"/>
    <lineage>
        <taxon>unclassified sequences</taxon>
        <taxon>metagenomes</taxon>
        <taxon>ecological metagenomes</taxon>
    </lineage>
</organism>
<proteinExistence type="predicted"/>
<sequence length="112" mass="11322">MLGDIGNGKIVGDESPGQAGKGNRDQQGEGAGRRPADRGPGLIAVMGANQGKGAQQERNQRRQDQGEMAKFRNHAQLLAGCGAVAAGCPCAAAFWTPRSCASLSALAASGGM</sequence>
<name>A0A645DRZ7_9ZZZZ</name>
<accession>A0A645DRZ7</accession>
<reference evidence="2" key="1">
    <citation type="submission" date="2019-08" db="EMBL/GenBank/DDBJ databases">
        <authorList>
            <person name="Kucharzyk K."/>
            <person name="Murdoch R.W."/>
            <person name="Higgins S."/>
            <person name="Loffler F."/>
        </authorList>
    </citation>
    <scope>NUCLEOTIDE SEQUENCE</scope>
</reference>
<evidence type="ECO:0000256" key="1">
    <source>
        <dbReference type="SAM" id="MobiDB-lite"/>
    </source>
</evidence>
<comment type="caution">
    <text evidence="2">The sequence shown here is derived from an EMBL/GenBank/DDBJ whole genome shotgun (WGS) entry which is preliminary data.</text>
</comment>
<dbReference type="EMBL" id="VSSQ01038328">
    <property type="protein sequence ID" value="MPM91232.1"/>
    <property type="molecule type" value="Genomic_DNA"/>
</dbReference>
<evidence type="ECO:0000313" key="2">
    <source>
        <dbReference type="EMBL" id="MPM91232.1"/>
    </source>
</evidence>
<feature type="region of interest" description="Disordered" evidence="1">
    <location>
        <begin position="1"/>
        <end position="69"/>
    </location>
</feature>
<gene>
    <name evidence="2" type="ORF">SDC9_138359</name>
</gene>